<dbReference type="EMBL" id="JAQIZT010000010">
    <property type="protein sequence ID" value="KAJ6981617.1"/>
    <property type="molecule type" value="Genomic_DNA"/>
</dbReference>
<reference evidence="1" key="1">
    <citation type="journal article" date="2023" name="Mol. Ecol. Resour.">
        <title>Chromosome-level genome assembly of a triploid poplar Populus alba 'Berolinensis'.</title>
        <authorList>
            <person name="Chen S."/>
            <person name="Yu Y."/>
            <person name="Wang X."/>
            <person name="Wang S."/>
            <person name="Zhang T."/>
            <person name="Zhou Y."/>
            <person name="He R."/>
            <person name="Meng N."/>
            <person name="Wang Y."/>
            <person name="Liu W."/>
            <person name="Liu Z."/>
            <person name="Liu J."/>
            <person name="Guo Q."/>
            <person name="Huang H."/>
            <person name="Sederoff R.R."/>
            <person name="Wang G."/>
            <person name="Qu G."/>
            <person name="Chen S."/>
        </authorList>
    </citation>
    <scope>NUCLEOTIDE SEQUENCE</scope>
    <source>
        <strain evidence="1">SC-2020</strain>
    </source>
</reference>
<proteinExistence type="predicted"/>
<keyword evidence="2" id="KW-1185">Reference proteome</keyword>
<evidence type="ECO:0000313" key="2">
    <source>
        <dbReference type="Proteomes" id="UP001164929"/>
    </source>
</evidence>
<gene>
    <name evidence="1" type="ORF">NC653_024882</name>
</gene>
<accession>A0AAD6MCA5</accession>
<comment type="caution">
    <text evidence="1">The sequence shown here is derived from an EMBL/GenBank/DDBJ whole genome shotgun (WGS) entry which is preliminary data.</text>
</comment>
<evidence type="ECO:0000313" key="1">
    <source>
        <dbReference type="EMBL" id="KAJ6981617.1"/>
    </source>
</evidence>
<protein>
    <submittedName>
        <fullName evidence="1">Uncharacterized protein</fullName>
    </submittedName>
</protein>
<sequence length="139" mass="15760">MHTTQARYYSSRTKRSQFFHVFCNLNGFLGPRTSQVFYTGTTCDSLLQQSIAQFEEISIRTSSRRRKQFACLLLFLSKQQTLIEGLIEELCTILFPGKPALILLSNLPSFTKLETTAQYGTPSLTSRASCIFRKCLALS</sequence>
<dbReference type="AlphaFoldDB" id="A0AAD6MCA5"/>
<organism evidence="1 2">
    <name type="scientific">Populus alba x Populus x berolinensis</name>
    <dbReference type="NCBI Taxonomy" id="444605"/>
    <lineage>
        <taxon>Eukaryota</taxon>
        <taxon>Viridiplantae</taxon>
        <taxon>Streptophyta</taxon>
        <taxon>Embryophyta</taxon>
        <taxon>Tracheophyta</taxon>
        <taxon>Spermatophyta</taxon>
        <taxon>Magnoliopsida</taxon>
        <taxon>eudicotyledons</taxon>
        <taxon>Gunneridae</taxon>
        <taxon>Pentapetalae</taxon>
        <taxon>rosids</taxon>
        <taxon>fabids</taxon>
        <taxon>Malpighiales</taxon>
        <taxon>Salicaceae</taxon>
        <taxon>Saliceae</taxon>
        <taxon>Populus</taxon>
    </lineage>
</organism>
<name>A0AAD6MCA5_9ROSI</name>
<dbReference type="Proteomes" id="UP001164929">
    <property type="component" value="Chromosome 10"/>
</dbReference>